<gene>
    <name evidence="2" type="ORF">DEJ51_10580</name>
</gene>
<accession>A0A5P2DN50</accession>
<dbReference type="RefSeq" id="WP_150257370.1">
    <property type="nucleotide sequence ID" value="NZ_CP029189.1"/>
</dbReference>
<feature type="transmembrane region" description="Helical" evidence="1">
    <location>
        <begin position="52"/>
        <end position="71"/>
    </location>
</feature>
<evidence type="ECO:0000313" key="2">
    <source>
        <dbReference type="EMBL" id="QES54621.1"/>
    </source>
</evidence>
<keyword evidence="1" id="KW-0812">Transmembrane</keyword>
<dbReference type="EMBL" id="CP029189">
    <property type="protein sequence ID" value="QES54621.1"/>
    <property type="molecule type" value="Genomic_DNA"/>
</dbReference>
<proteinExistence type="predicted"/>
<dbReference type="AlphaFoldDB" id="A0A5P2DN50"/>
<name>A0A5P2DN50_STRVZ</name>
<dbReference type="OrthoDB" id="4327547at2"/>
<evidence type="ECO:0000313" key="3">
    <source>
        <dbReference type="Proteomes" id="UP000324101"/>
    </source>
</evidence>
<organism evidence="2 3">
    <name type="scientific">Streptomyces venezuelae</name>
    <dbReference type="NCBI Taxonomy" id="54571"/>
    <lineage>
        <taxon>Bacteria</taxon>
        <taxon>Bacillati</taxon>
        <taxon>Actinomycetota</taxon>
        <taxon>Actinomycetes</taxon>
        <taxon>Kitasatosporales</taxon>
        <taxon>Streptomycetaceae</taxon>
        <taxon>Streptomyces</taxon>
    </lineage>
</organism>
<dbReference type="Proteomes" id="UP000324101">
    <property type="component" value="Chromosome"/>
</dbReference>
<protein>
    <recommendedName>
        <fullName evidence="4">YcxB-like protein domain-containing protein</fullName>
    </recommendedName>
</protein>
<reference evidence="2 3" key="1">
    <citation type="submission" date="2018-05" db="EMBL/GenBank/DDBJ databases">
        <title>Streptomyces venezuelae.</title>
        <authorList>
            <person name="Kim W."/>
            <person name="Lee N."/>
            <person name="Cho B.-K."/>
        </authorList>
    </citation>
    <scope>NUCLEOTIDE SEQUENCE [LARGE SCALE GENOMIC DNA]</scope>
    <source>
        <strain evidence="2 3">ATCC 21018</strain>
    </source>
</reference>
<sequence>MNTGEGRVQQTAEQSGQAGATGEQAVFAYRLTLADIRGAVRARARRTTAGRLETLLLPLLAAVATAGFGLLGGSRPIAIVASVVPALGVAIGGVFWIRRSMARRVYSVTEPYGQCRTVADERGSATTGETMSYTMDWTLFPQYTETQELFVLFGGTGAAAVATLPKRGAQHPDDVDRLRAILDRNVKRV</sequence>
<evidence type="ECO:0008006" key="4">
    <source>
        <dbReference type="Google" id="ProtNLM"/>
    </source>
</evidence>
<evidence type="ECO:0000256" key="1">
    <source>
        <dbReference type="SAM" id="Phobius"/>
    </source>
</evidence>
<keyword evidence="1" id="KW-0472">Membrane</keyword>
<feature type="transmembrane region" description="Helical" evidence="1">
    <location>
        <begin position="77"/>
        <end position="97"/>
    </location>
</feature>
<keyword evidence="1" id="KW-1133">Transmembrane helix</keyword>